<reference evidence="2 3" key="1">
    <citation type="journal article" date="2014" name="Int. J. Syst. Evol. Microbiol.">
        <title>Complete genome sequence of Corynebacterium casei LMG S-19264T (=DSM 44701T), isolated from a smear-ripened cheese.</title>
        <authorList>
            <consortium name="US DOE Joint Genome Institute (JGI-PGF)"/>
            <person name="Walter F."/>
            <person name="Albersmeier A."/>
            <person name="Kalinowski J."/>
            <person name="Ruckert C."/>
        </authorList>
    </citation>
    <scope>NUCLEOTIDE SEQUENCE [LARGE SCALE GENOMIC DNA]</scope>
    <source>
        <strain evidence="2 3">CGMCC 1.7286</strain>
    </source>
</reference>
<dbReference type="InterPro" id="IPR050789">
    <property type="entry name" value="Diverse_Enzym_Activities"/>
</dbReference>
<name>A0A917ZCF8_9GAMM</name>
<sequence>MVKTVTNAPVNGVIDESLGICNANWDHPSHLAYSQLHMDRMMPTVHLEPGTQSIPLQRAARPLALDKIAFTDPLGGRAISTEQFLDRRLYNDALLVFHRGEVVHESYRNGMSADDHHVQHSTTKSLVAMLVGIAMDEGVMSAEAPIANYIPELGDYPEWAEVRLQHVLDMALDSPYAEHYDDPDCGYFDYARAVGYYPAAEGRTPAGARAWLTSLRMRPRGTPGSRFNYTSPLTNALMIAVGEAYGESVLSLLESRIYQRIGAVSPGWFNTDHLGVPIAEGQFSLRLEDFARWASLMINNGRNLAGDQVVPPGFVEDTLAPRESSRQAFARSEYGEVLPGAQYRNQFWVTHPEARQCAMLGIHGQFAWFDLNRELMICGYGSYPVQVDPLMTDCLQQLWLNVASACDRR</sequence>
<evidence type="ECO:0000313" key="3">
    <source>
        <dbReference type="Proteomes" id="UP000599578"/>
    </source>
</evidence>
<dbReference type="GO" id="GO:0016787">
    <property type="term" value="F:hydrolase activity"/>
    <property type="evidence" value="ECO:0007669"/>
    <property type="project" value="UniProtKB-KW"/>
</dbReference>
<dbReference type="InterPro" id="IPR001466">
    <property type="entry name" value="Beta-lactam-related"/>
</dbReference>
<dbReference type="SUPFAM" id="SSF56601">
    <property type="entry name" value="beta-lactamase/transpeptidase-like"/>
    <property type="match status" value="1"/>
</dbReference>
<dbReference type="PANTHER" id="PTHR43283:SF7">
    <property type="entry name" value="BETA-LACTAMASE-RELATED DOMAIN-CONTAINING PROTEIN"/>
    <property type="match status" value="1"/>
</dbReference>
<dbReference type="InterPro" id="IPR012338">
    <property type="entry name" value="Beta-lactam/transpept-like"/>
</dbReference>
<dbReference type="Proteomes" id="UP000599578">
    <property type="component" value="Unassembled WGS sequence"/>
</dbReference>
<dbReference type="EMBL" id="BMLT01000003">
    <property type="protein sequence ID" value="GGO79312.1"/>
    <property type="molecule type" value="Genomic_DNA"/>
</dbReference>
<dbReference type="Gene3D" id="3.40.710.10">
    <property type="entry name" value="DD-peptidase/beta-lactamase superfamily"/>
    <property type="match status" value="1"/>
</dbReference>
<keyword evidence="2" id="KW-0378">Hydrolase</keyword>
<comment type="caution">
    <text evidence="2">The sequence shown here is derived from an EMBL/GenBank/DDBJ whole genome shotgun (WGS) entry which is preliminary data.</text>
</comment>
<organism evidence="2 3">
    <name type="scientific">Marinobacterium nitratireducens</name>
    <dbReference type="NCBI Taxonomy" id="518897"/>
    <lineage>
        <taxon>Bacteria</taxon>
        <taxon>Pseudomonadati</taxon>
        <taxon>Pseudomonadota</taxon>
        <taxon>Gammaproteobacteria</taxon>
        <taxon>Oceanospirillales</taxon>
        <taxon>Oceanospirillaceae</taxon>
        <taxon>Marinobacterium</taxon>
    </lineage>
</organism>
<protein>
    <submittedName>
        <fullName evidence="2">6-aminohexanoate-dimer hydrolase</fullName>
    </submittedName>
</protein>
<gene>
    <name evidence="2" type="ORF">GCM10011348_13280</name>
</gene>
<evidence type="ECO:0000259" key="1">
    <source>
        <dbReference type="Pfam" id="PF00144"/>
    </source>
</evidence>
<dbReference type="PANTHER" id="PTHR43283">
    <property type="entry name" value="BETA-LACTAMASE-RELATED"/>
    <property type="match status" value="1"/>
</dbReference>
<accession>A0A917ZCF8</accession>
<dbReference type="Pfam" id="PF00144">
    <property type="entry name" value="Beta-lactamase"/>
    <property type="match status" value="1"/>
</dbReference>
<feature type="domain" description="Beta-lactamase-related" evidence="1">
    <location>
        <begin position="87"/>
        <end position="273"/>
    </location>
</feature>
<proteinExistence type="predicted"/>
<evidence type="ECO:0000313" key="2">
    <source>
        <dbReference type="EMBL" id="GGO79312.1"/>
    </source>
</evidence>
<dbReference type="AlphaFoldDB" id="A0A917ZCF8"/>
<keyword evidence="3" id="KW-1185">Reference proteome</keyword>